<protein>
    <submittedName>
        <fullName evidence="3">DUF4189 domain-containing protein</fullName>
    </submittedName>
</protein>
<feature type="chain" id="PRO_5007069298" evidence="1">
    <location>
        <begin position="27"/>
        <end position="173"/>
    </location>
</feature>
<dbReference type="EMBL" id="CP014060">
    <property type="protein sequence ID" value="AMG39433.1"/>
    <property type="molecule type" value="Genomic_DNA"/>
</dbReference>
<organism evidence="3 4">
    <name type="scientific">Alcaligenes xylosoxydans xylosoxydans</name>
    <name type="common">Achromobacter xylosoxidans</name>
    <dbReference type="NCBI Taxonomy" id="85698"/>
    <lineage>
        <taxon>Bacteria</taxon>
        <taxon>Pseudomonadati</taxon>
        <taxon>Pseudomonadota</taxon>
        <taxon>Betaproteobacteria</taxon>
        <taxon>Burkholderiales</taxon>
        <taxon>Alcaligenaceae</taxon>
        <taxon>Achromobacter</taxon>
    </lineage>
</organism>
<evidence type="ECO:0000256" key="1">
    <source>
        <dbReference type="SAM" id="SignalP"/>
    </source>
</evidence>
<reference evidence="4" key="1">
    <citation type="submission" date="2015-12" db="EMBL/GenBank/DDBJ databases">
        <title>FDA dAtabase for Regulatory Grade micrObial Sequences (FDA-ARGOS): Supporting development and validation of Infectious Disease Dx tests.</title>
        <authorList>
            <person name="Case J."/>
            <person name="Tallon L."/>
            <person name="Sadzewicz L."/>
            <person name="Sengamalay N."/>
            <person name="Ott S."/>
            <person name="Godinez A."/>
            <person name="Nagaraj S."/>
            <person name="Nadendla S."/>
            <person name="Sichtig H."/>
        </authorList>
    </citation>
    <scope>NUCLEOTIDE SEQUENCE [LARGE SCALE GENOMIC DNA]</scope>
    <source>
        <strain evidence="4">FDAARGOS_147</strain>
    </source>
</reference>
<name>A0A0X8P3Y1_ALCXX</name>
<dbReference type="InterPro" id="IPR025240">
    <property type="entry name" value="DUF4189"/>
</dbReference>
<dbReference type="Pfam" id="PF13827">
    <property type="entry name" value="DUF4189"/>
    <property type="match status" value="1"/>
</dbReference>
<feature type="signal peptide" evidence="1">
    <location>
        <begin position="1"/>
        <end position="26"/>
    </location>
</feature>
<evidence type="ECO:0000259" key="2">
    <source>
        <dbReference type="Pfam" id="PF13827"/>
    </source>
</evidence>
<proteinExistence type="predicted"/>
<dbReference type="AlphaFoldDB" id="A0A0X8P3Y1"/>
<keyword evidence="1" id="KW-0732">Signal</keyword>
<accession>A0A0X8P3Y1</accession>
<gene>
    <name evidence="3" type="ORF">AL504_27565</name>
</gene>
<evidence type="ECO:0000313" key="4">
    <source>
        <dbReference type="Proteomes" id="UP000060602"/>
    </source>
</evidence>
<sequence length="173" mass="18138">MKRRSLPILAFATLAFGLALTRPATAEQGCPDGYTMAALGTAQCIPIPGLYQVPGGDSAPPPPPQVRWEQRWGAIAMDAVSGKVGVAGSRTSRQRAEDDSVAQCAKKGGGDCRVQVSYANQCGVIVWGNGIAVSRFAPTLEAATDMTLAECKRESGGACEVFFSDCSMPVRVQ</sequence>
<feature type="domain" description="DUF4189" evidence="2">
    <location>
        <begin position="72"/>
        <end position="166"/>
    </location>
</feature>
<evidence type="ECO:0000313" key="3">
    <source>
        <dbReference type="EMBL" id="AMG39433.1"/>
    </source>
</evidence>
<dbReference type="Proteomes" id="UP000060602">
    <property type="component" value="Chromosome"/>
</dbReference>
<dbReference type="RefSeq" id="WP_006390418.1">
    <property type="nucleotide sequence ID" value="NZ_CP014060.2"/>
</dbReference>